<dbReference type="GO" id="GO:0009306">
    <property type="term" value="P:protein secretion"/>
    <property type="evidence" value="ECO:0007669"/>
    <property type="project" value="InterPro"/>
</dbReference>
<dbReference type="InterPro" id="IPR006135">
    <property type="entry name" value="T3SS_substrate_exporter"/>
</dbReference>
<proteinExistence type="predicted"/>
<dbReference type="InterPro" id="IPR029025">
    <property type="entry name" value="T3SS_substrate_exporter_C"/>
</dbReference>
<dbReference type="PANTHER" id="PTHR30531">
    <property type="entry name" value="FLAGELLAR BIOSYNTHETIC PROTEIN FLHB"/>
    <property type="match status" value="1"/>
</dbReference>
<evidence type="ECO:0000313" key="3">
    <source>
        <dbReference type="Proteomes" id="UP000823918"/>
    </source>
</evidence>
<dbReference type="GO" id="GO:0005886">
    <property type="term" value="C:plasma membrane"/>
    <property type="evidence" value="ECO:0007669"/>
    <property type="project" value="TreeGrafter"/>
</dbReference>
<dbReference type="Pfam" id="PF01312">
    <property type="entry name" value="Bac_export_2"/>
    <property type="match status" value="1"/>
</dbReference>
<dbReference type="Gene3D" id="3.40.1690.10">
    <property type="entry name" value="secretion proteins EscU"/>
    <property type="match status" value="1"/>
</dbReference>
<name>A0A9D2Q733_9FIRM</name>
<gene>
    <name evidence="2" type="ORF">H9698_07800</name>
</gene>
<comment type="caution">
    <text evidence="2">The sequence shown here is derived from an EMBL/GenBank/DDBJ whole genome shotgun (WGS) entry which is preliminary data.</text>
</comment>
<protein>
    <submittedName>
        <fullName evidence="2">EscU/YscU/HrcU family type III secretion system export apparatus switch protein</fullName>
    </submittedName>
</protein>
<evidence type="ECO:0000256" key="1">
    <source>
        <dbReference type="SAM" id="MobiDB-lite"/>
    </source>
</evidence>
<dbReference type="Proteomes" id="UP000823918">
    <property type="component" value="Unassembled WGS sequence"/>
</dbReference>
<dbReference type="AlphaFoldDB" id="A0A9D2Q733"/>
<dbReference type="EMBL" id="DWWA01000037">
    <property type="protein sequence ID" value="HJC72681.1"/>
    <property type="molecule type" value="Genomic_DNA"/>
</dbReference>
<sequence length="124" mass="13335">MSRFDKKAVALKYNAEQDLAPVVIASGYGEVAENIIDIAEQRGIPVYRDDSAASMLCMLEIGTTIPREMYELVAAIYLQILKTASQLQGAPSPVPARHETAPQAAAIAPQPNEPQPGEPQTQST</sequence>
<evidence type="ECO:0000313" key="2">
    <source>
        <dbReference type="EMBL" id="HJC72681.1"/>
    </source>
</evidence>
<feature type="compositionally biased region" description="Low complexity" evidence="1">
    <location>
        <begin position="101"/>
        <end position="110"/>
    </location>
</feature>
<accession>A0A9D2Q733</accession>
<reference evidence="2" key="1">
    <citation type="journal article" date="2021" name="PeerJ">
        <title>Extensive microbial diversity within the chicken gut microbiome revealed by metagenomics and culture.</title>
        <authorList>
            <person name="Gilroy R."/>
            <person name="Ravi A."/>
            <person name="Getino M."/>
            <person name="Pursley I."/>
            <person name="Horton D.L."/>
            <person name="Alikhan N.F."/>
            <person name="Baker D."/>
            <person name="Gharbi K."/>
            <person name="Hall N."/>
            <person name="Watson M."/>
            <person name="Adriaenssens E.M."/>
            <person name="Foster-Nyarko E."/>
            <person name="Jarju S."/>
            <person name="Secka A."/>
            <person name="Antonio M."/>
            <person name="Oren A."/>
            <person name="Chaudhuri R.R."/>
            <person name="La Ragione R."/>
            <person name="Hildebrand F."/>
            <person name="Pallen M.J."/>
        </authorList>
    </citation>
    <scope>NUCLEOTIDE SEQUENCE</scope>
    <source>
        <strain evidence="2">5933</strain>
    </source>
</reference>
<organism evidence="2 3">
    <name type="scientific">Candidatus Ruthenibacterium merdavium</name>
    <dbReference type="NCBI Taxonomy" id="2838752"/>
    <lineage>
        <taxon>Bacteria</taxon>
        <taxon>Bacillati</taxon>
        <taxon>Bacillota</taxon>
        <taxon>Clostridia</taxon>
        <taxon>Eubacteriales</taxon>
        <taxon>Oscillospiraceae</taxon>
        <taxon>Ruthenibacterium</taxon>
    </lineage>
</organism>
<reference evidence="2" key="2">
    <citation type="submission" date="2021-04" db="EMBL/GenBank/DDBJ databases">
        <authorList>
            <person name="Gilroy R."/>
        </authorList>
    </citation>
    <scope>NUCLEOTIDE SEQUENCE</scope>
    <source>
        <strain evidence="2">5933</strain>
    </source>
</reference>
<dbReference type="SUPFAM" id="SSF160544">
    <property type="entry name" value="EscU C-terminal domain-like"/>
    <property type="match status" value="1"/>
</dbReference>
<feature type="region of interest" description="Disordered" evidence="1">
    <location>
        <begin position="88"/>
        <end position="124"/>
    </location>
</feature>
<dbReference type="PANTHER" id="PTHR30531:SF12">
    <property type="entry name" value="FLAGELLAR BIOSYNTHETIC PROTEIN FLHB"/>
    <property type="match status" value="1"/>
</dbReference>